<dbReference type="SUPFAM" id="SSF52113">
    <property type="entry name" value="BRCT domain"/>
    <property type="match status" value="1"/>
</dbReference>
<feature type="domain" description="BRCT" evidence="1">
    <location>
        <begin position="1"/>
        <end position="73"/>
    </location>
</feature>
<name>A0A4U0NIL0_9ACTN</name>
<dbReference type="InterPro" id="IPR015943">
    <property type="entry name" value="WD40/YVTN_repeat-like_dom_sf"/>
</dbReference>
<dbReference type="OrthoDB" id="3795380at2"/>
<dbReference type="SUPFAM" id="SSF50969">
    <property type="entry name" value="YVTN repeat-like/Quinoprotein amine dehydrogenase"/>
    <property type="match status" value="1"/>
</dbReference>
<dbReference type="SUPFAM" id="SSF82171">
    <property type="entry name" value="DPP6 N-terminal domain-like"/>
    <property type="match status" value="1"/>
</dbReference>
<evidence type="ECO:0000313" key="2">
    <source>
        <dbReference type="EMBL" id="TJZ54097.1"/>
    </source>
</evidence>
<dbReference type="Gene3D" id="3.40.50.10190">
    <property type="entry name" value="BRCT domain"/>
    <property type="match status" value="1"/>
</dbReference>
<comment type="caution">
    <text evidence="2">The sequence shown here is derived from an EMBL/GenBank/DDBJ whole genome shotgun (WGS) entry which is preliminary data.</text>
</comment>
<dbReference type="Pfam" id="PF00533">
    <property type="entry name" value="BRCT"/>
    <property type="match status" value="1"/>
</dbReference>
<accession>A0A4U0NIL0</accession>
<gene>
    <name evidence="2" type="ORF">FCH28_12890</name>
</gene>
<evidence type="ECO:0000313" key="3">
    <source>
        <dbReference type="Proteomes" id="UP000308697"/>
    </source>
</evidence>
<dbReference type="Proteomes" id="UP000308697">
    <property type="component" value="Unassembled WGS sequence"/>
</dbReference>
<dbReference type="InterPro" id="IPR001357">
    <property type="entry name" value="BRCT_dom"/>
</dbReference>
<proteinExistence type="predicted"/>
<dbReference type="EMBL" id="SUMB01000004">
    <property type="protein sequence ID" value="TJZ54097.1"/>
    <property type="molecule type" value="Genomic_DNA"/>
</dbReference>
<dbReference type="InterPro" id="IPR036420">
    <property type="entry name" value="BRCT_dom_sf"/>
</dbReference>
<dbReference type="AlphaFoldDB" id="A0A4U0NIL0"/>
<organism evidence="2 3">
    <name type="scientific">Streptomyces piniterrae</name>
    <dbReference type="NCBI Taxonomy" id="2571125"/>
    <lineage>
        <taxon>Bacteria</taxon>
        <taxon>Bacillati</taxon>
        <taxon>Actinomycetota</taxon>
        <taxon>Actinomycetes</taxon>
        <taxon>Kitasatosporales</taxon>
        <taxon>Streptomycetaceae</taxon>
        <taxon>Streptomyces</taxon>
    </lineage>
</organism>
<reference evidence="2 3" key="1">
    <citation type="submission" date="2019-04" db="EMBL/GenBank/DDBJ databases">
        <title>Streptomyces piniterrae sp. nov., a heliquinomycin-producing actinomycete isolated from rhizosphere soil of Pinus yunnanensis.</title>
        <authorList>
            <person name="Zhuang X."/>
            <person name="Zhao J."/>
        </authorList>
    </citation>
    <scope>NUCLEOTIDE SEQUENCE [LARGE SCALE GENOMIC DNA]</scope>
    <source>
        <strain evidence="3">jys28</strain>
    </source>
</reference>
<sequence length="626" mass="69207">MDVRGKTIVLIGRFEGFRQDEAQRRLEELGARVTGSVTSRTQLVFVDSPRYNEGRKLQEARRRNLPIFDDKALRALLADEDESDHRGEPQAGAVWDLVALRTRLLKLEREQGITEEHRAATREVREEHGAILRHPYGHKAEINDYALSPCGRYLATGTVTGDDYGGALQIWEMATGRCVNVIGIQGGIGRPGYERSIQWSADSRRIGLAYNTHLLGAFDPFSPYLGSVTLAECMITDGAPRPVPWALAPDGRRVFVNSGSPCEVGGCIVPLDSGELTWTSRDATPAHPFLLAERLREDLRTEEMDAHDGVTLQADGWVRWSRDGTRLQARGESRGQAEAFVIDVASGQVSWLARIGELAVWSPDDRLLVHYDEGLRFLDAVTGKPNGKETGHQGVSALQWGTRGDVPRLAALVGEGNASGTQPGVLIYDEDRFRYRLDVTPVEEGMVYADSWAWAPSGDAGAWLTADGRAEVWALNGDEPQRLRTLDVPPEAAVLVWGADDVLVAMSPTSLRFLQAGSGEILGDFTFLHKPRLPKPLGNNYWFFEKRHFAPDDAAWCALFEEGVVIAPDGRGRESLEAVLAWTVDERLAWPVRWGELDVVPDPRSAGKALGDAPDGEWLRSYWDTL</sequence>
<dbReference type="PROSITE" id="PS50172">
    <property type="entry name" value="BRCT"/>
    <property type="match status" value="1"/>
</dbReference>
<dbReference type="Gene3D" id="2.130.10.10">
    <property type="entry name" value="YVTN repeat-like/Quinoprotein amine dehydrogenase"/>
    <property type="match status" value="1"/>
</dbReference>
<protein>
    <recommendedName>
        <fullName evidence="1">BRCT domain-containing protein</fullName>
    </recommendedName>
</protein>
<evidence type="ECO:0000259" key="1">
    <source>
        <dbReference type="PROSITE" id="PS50172"/>
    </source>
</evidence>
<dbReference type="RefSeq" id="WP_136740023.1">
    <property type="nucleotide sequence ID" value="NZ_SUMB01000004.1"/>
</dbReference>
<dbReference type="InterPro" id="IPR011044">
    <property type="entry name" value="Quino_amine_DH_bsu"/>
</dbReference>
<keyword evidence="3" id="KW-1185">Reference proteome</keyword>